<dbReference type="KEGG" id="gai:IMCC3135_00865"/>
<dbReference type="InterPro" id="IPR036388">
    <property type="entry name" value="WH-like_DNA-bd_sf"/>
</dbReference>
<dbReference type="Gene3D" id="1.10.10.10">
    <property type="entry name" value="Winged helix-like DNA-binding domain superfamily/Winged helix DNA-binding domain"/>
    <property type="match status" value="1"/>
</dbReference>
<dbReference type="GO" id="GO:0006950">
    <property type="term" value="P:response to stress"/>
    <property type="evidence" value="ECO:0007669"/>
    <property type="project" value="TreeGrafter"/>
</dbReference>
<dbReference type="Pfam" id="PF12802">
    <property type="entry name" value="MarR_2"/>
    <property type="match status" value="1"/>
</dbReference>
<gene>
    <name evidence="2" type="ORF">IMCC3135_00865</name>
</gene>
<dbReference type="EMBL" id="CP018632">
    <property type="protein sequence ID" value="ASJ70299.1"/>
    <property type="molecule type" value="Genomic_DNA"/>
</dbReference>
<dbReference type="PANTHER" id="PTHR33164">
    <property type="entry name" value="TRANSCRIPTIONAL REGULATOR, MARR FAMILY"/>
    <property type="match status" value="1"/>
</dbReference>
<dbReference type="PANTHER" id="PTHR33164:SF43">
    <property type="entry name" value="HTH-TYPE TRANSCRIPTIONAL REPRESSOR YETL"/>
    <property type="match status" value="1"/>
</dbReference>
<dbReference type="InterPro" id="IPR000835">
    <property type="entry name" value="HTH_MarR-typ"/>
</dbReference>
<dbReference type="Proteomes" id="UP000250079">
    <property type="component" value="Chromosome"/>
</dbReference>
<feature type="domain" description="HTH marR-type" evidence="1">
    <location>
        <begin position="14"/>
        <end position="146"/>
    </location>
</feature>
<dbReference type="SMART" id="SM00347">
    <property type="entry name" value="HTH_MARR"/>
    <property type="match status" value="1"/>
</dbReference>
<evidence type="ECO:0000313" key="3">
    <source>
        <dbReference type="Proteomes" id="UP000250079"/>
    </source>
</evidence>
<reference evidence="2 3" key="1">
    <citation type="submission" date="2016-12" db="EMBL/GenBank/DDBJ databases">
        <authorList>
            <person name="Song W.-J."/>
            <person name="Kurnit D.M."/>
        </authorList>
    </citation>
    <scope>NUCLEOTIDE SEQUENCE [LARGE SCALE GENOMIC DNA]</scope>
    <source>
        <strain evidence="2 3">IMCC3135</strain>
    </source>
</reference>
<dbReference type="RefSeq" id="WP_157735673.1">
    <property type="nucleotide sequence ID" value="NZ_CP018632.1"/>
</dbReference>
<sequence>MAKVVKQLDTADMEQSIGYLLRRASRRLRDATVPVLKANGLSPLELTTLYLVSQNPDCVLNLLATATGVESPAMNRIVNSLEEKGYMSRRKSDDDARYTYFSISKSGESCMCVARQAVEEAENKALSSLSASDQKALFTHLQQLGRIHSEH</sequence>
<dbReference type="PROSITE" id="PS50995">
    <property type="entry name" value="HTH_MARR_2"/>
    <property type="match status" value="1"/>
</dbReference>
<organism evidence="2 3">
    <name type="scientific">Granulosicoccus antarcticus IMCC3135</name>
    <dbReference type="NCBI Taxonomy" id="1192854"/>
    <lineage>
        <taxon>Bacteria</taxon>
        <taxon>Pseudomonadati</taxon>
        <taxon>Pseudomonadota</taxon>
        <taxon>Gammaproteobacteria</taxon>
        <taxon>Chromatiales</taxon>
        <taxon>Granulosicoccaceae</taxon>
        <taxon>Granulosicoccus</taxon>
    </lineage>
</organism>
<keyword evidence="3" id="KW-1185">Reference proteome</keyword>
<name>A0A2Z2NGH1_9GAMM</name>
<protein>
    <submittedName>
        <fullName evidence="2">Putative HTH-type transcriptional regulator</fullName>
    </submittedName>
</protein>
<dbReference type="InterPro" id="IPR036390">
    <property type="entry name" value="WH_DNA-bd_sf"/>
</dbReference>
<dbReference type="AlphaFoldDB" id="A0A2Z2NGH1"/>
<dbReference type="SUPFAM" id="SSF46785">
    <property type="entry name" value="Winged helix' DNA-binding domain"/>
    <property type="match status" value="1"/>
</dbReference>
<dbReference type="GO" id="GO:0003700">
    <property type="term" value="F:DNA-binding transcription factor activity"/>
    <property type="evidence" value="ECO:0007669"/>
    <property type="project" value="InterPro"/>
</dbReference>
<dbReference type="OrthoDB" id="6195716at2"/>
<accession>A0A2Z2NGH1</accession>
<proteinExistence type="predicted"/>
<evidence type="ECO:0000259" key="1">
    <source>
        <dbReference type="PROSITE" id="PS50995"/>
    </source>
</evidence>
<dbReference type="InterPro" id="IPR039422">
    <property type="entry name" value="MarR/SlyA-like"/>
</dbReference>
<evidence type="ECO:0000313" key="2">
    <source>
        <dbReference type="EMBL" id="ASJ70299.1"/>
    </source>
</evidence>